<dbReference type="PANTHER" id="PTHR43682">
    <property type="entry name" value="LACTATE UTILIZATION PROTEIN C"/>
    <property type="match status" value="1"/>
</dbReference>
<dbReference type="InterPro" id="IPR003741">
    <property type="entry name" value="LUD_dom"/>
</dbReference>
<protein>
    <submittedName>
        <fullName evidence="2">LUD domain-containing protein</fullName>
    </submittedName>
</protein>
<dbReference type="EMBL" id="CP063458">
    <property type="protein sequence ID" value="QOV90010.1"/>
    <property type="molecule type" value="Genomic_DNA"/>
</dbReference>
<feature type="domain" description="LUD" evidence="1">
    <location>
        <begin position="53"/>
        <end position="220"/>
    </location>
</feature>
<evidence type="ECO:0000313" key="2">
    <source>
        <dbReference type="EMBL" id="QOV90010.1"/>
    </source>
</evidence>
<dbReference type="Gene3D" id="3.40.50.10420">
    <property type="entry name" value="NagB/RpiA/CoA transferase-like"/>
    <property type="match status" value="1"/>
</dbReference>
<dbReference type="Proteomes" id="UP000593765">
    <property type="component" value="Chromosome"/>
</dbReference>
<dbReference type="Pfam" id="PF02589">
    <property type="entry name" value="LUD_dom"/>
    <property type="match status" value="1"/>
</dbReference>
<dbReference type="KEGG" id="hbs:IPV69_01150"/>
<dbReference type="PANTHER" id="PTHR43682:SF1">
    <property type="entry name" value="LACTATE UTILIZATION PROTEIN C"/>
    <property type="match status" value="1"/>
</dbReference>
<evidence type="ECO:0000259" key="1">
    <source>
        <dbReference type="Pfam" id="PF02589"/>
    </source>
</evidence>
<gene>
    <name evidence="2" type="ORF">IPV69_01150</name>
</gene>
<dbReference type="InterPro" id="IPR024185">
    <property type="entry name" value="FTHF_cligase-like_sf"/>
</dbReference>
<proteinExistence type="predicted"/>
<sequence>MSNMTPDPLTHPVMDRVRQSLGRTAPRVNPPIPPEIEEHVVRLVHSDIGLSELFIKRASEMKMLVEAVGVEQLLTRLTDFLKEHGIKRIMLSDTPIILKLNIVEHLRQAGLDAKQWADMTADETYDFDCGVTEVDYAVAETGTVAIRHGPHHGRLLSLVPFVHVAIVEPRLMVADLIDLFAALKRDGTGSGTTLISGPSKTADIEMNTVTGVHGPNIVKAFVLS</sequence>
<evidence type="ECO:0000313" key="3">
    <source>
        <dbReference type="Proteomes" id="UP000593765"/>
    </source>
</evidence>
<name>A0A7M2WZV5_9BACT</name>
<accession>A0A7M2WZV5</accession>
<dbReference type="InterPro" id="IPR037171">
    <property type="entry name" value="NagB/RpiA_transferase-like"/>
</dbReference>
<dbReference type="SUPFAM" id="SSF100950">
    <property type="entry name" value="NagB/RpiA/CoA transferase-like"/>
    <property type="match status" value="1"/>
</dbReference>
<reference evidence="2 3" key="1">
    <citation type="submission" date="2020-10" db="EMBL/GenBank/DDBJ databases">
        <title>Wide distribution of Phycisphaera-like planctomycetes from WD2101 soil group in peatlands and genome analysis of the first cultivated representative.</title>
        <authorList>
            <person name="Dedysh S.N."/>
            <person name="Beletsky A.V."/>
            <person name="Ivanova A."/>
            <person name="Kulichevskaya I.S."/>
            <person name="Suzina N.E."/>
            <person name="Philippov D.A."/>
            <person name="Rakitin A.L."/>
            <person name="Mardanov A.V."/>
            <person name="Ravin N.V."/>
        </authorList>
    </citation>
    <scope>NUCLEOTIDE SEQUENCE [LARGE SCALE GENOMIC DNA]</scope>
    <source>
        <strain evidence="2 3">M1803</strain>
    </source>
</reference>
<organism evidence="2 3">
    <name type="scientific">Humisphaera borealis</name>
    <dbReference type="NCBI Taxonomy" id="2807512"/>
    <lineage>
        <taxon>Bacteria</taxon>
        <taxon>Pseudomonadati</taxon>
        <taxon>Planctomycetota</taxon>
        <taxon>Phycisphaerae</taxon>
        <taxon>Tepidisphaerales</taxon>
        <taxon>Tepidisphaeraceae</taxon>
        <taxon>Humisphaera</taxon>
    </lineage>
</organism>
<dbReference type="AlphaFoldDB" id="A0A7M2WZV5"/>
<keyword evidence="3" id="KW-1185">Reference proteome</keyword>